<accession>A0A4Y7RG19</accession>
<feature type="chain" id="PRO_5021256939" description="YcdB/YcdC repeated domain-containing protein" evidence="1">
    <location>
        <begin position="25"/>
        <end position="582"/>
    </location>
</feature>
<sequence length="582" mass="63760">MRRIKGAVAAVLAAGLLMSTTAWAAEKEASNMQEVKGGTEIVQGAAGKLVDKVGLNESQQQAMEKIYQIIPELKELSVENVHDEGETTWGVFLSNRSGDAAPGIMYVNASLVFYDTGELIRFDIQNPDWASVELPTPGLAKEKAAQFAGRVLGDKIKDYQMSDAISYGGGSTFDDKGHEITWASASIQFERLINGIPFLNSGIRVGVDAAGHVTEYYTEDYYPMQEGIKESRVDPAAFPAPSLAMTREAAEKVLSGSLEMKLNYVGRQPLKYPLFGNQKVATRPVLLYTPLNIMPIDAVTGKPLADFQWQPQTSLINLTGEGKKLIARTPEEAASLIAAETGVDISGMKIAQEEERGKHFEPEIKVKEYIWRSDPPTGQDGQPDYSAMRYLYISALADTGQVVGFNIQDEGGQGKKGIVAWETALETAVQYVQRYLEQGAAELEMCAYPAYEESIPDWVDRSKLDGKPQPEFYFTFTQTHQGIPVSDCSYSVTVDGLTGRVTGFHDENSSSSVTLPDSKGAVTAEAAKAEFLKSHPLRLVYIWPEYCGQKAPEPLLVYMPDYGLSRGYIDALTGKTVMVEND</sequence>
<protein>
    <recommendedName>
        <fullName evidence="2">YcdB/YcdC repeated domain-containing protein</fullName>
    </recommendedName>
</protein>
<name>A0A4Y7RG19_9FIRM</name>
<feature type="domain" description="YcdB/YcdC repeated" evidence="2">
    <location>
        <begin position="58"/>
        <end position="219"/>
    </location>
</feature>
<proteinExistence type="predicted"/>
<reference evidence="3 4" key="1">
    <citation type="journal article" date="2018" name="Environ. Microbiol.">
        <title>Novel energy conservation strategies and behaviour of Pelotomaculum schinkii driving syntrophic propionate catabolism.</title>
        <authorList>
            <person name="Hidalgo-Ahumada C.A.P."/>
            <person name="Nobu M.K."/>
            <person name="Narihiro T."/>
            <person name="Tamaki H."/>
            <person name="Liu W.T."/>
            <person name="Kamagata Y."/>
            <person name="Stams A.J.M."/>
            <person name="Imachi H."/>
            <person name="Sousa D.Z."/>
        </authorList>
    </citation>
    <scope>NUCLEOTIDE SEQUENCE [LARGE SCALE GENOMIC DNA]</scope>
    <source>
        <strain evidence="3 4">HH</strain>
    </source>
</reference>
<dbReference type="Pfam" id="PF16244">
    <property type="entry name" value="DUF4901"/>
    <property type="match status" value="2"/>
</dbReference>
<evidence type="ECO:0000313" key="4">
    <source>
        <dbReference type="Proteomes" id="UP000298324"/>
    </source>
</evidence>
<dbReference type="InterPro" id="IPR032599">
    <property type="entry name" value="YcdB/YcdC_rep_domain"/>
</dbReference>
<evidence type="ECO:0000313" key="3">
    <source>
        <dbReference type="EMBL" id="TEB07690.1"/>
    </source>
</evidence>
<feature type="signal peptide" evidence="1">
    <location>
        <begin position="1"/>
        <end position="24"/>
    </location>
</feature>
<comment type="caution">
    <text evidence="3">The sequence shown here is derived from an EMBL/GenBank/DDBJ whole genome shotgun (WGS) entry which is preliminary data.</text>
</comment>
<feature type="domain" description="YcdB/YcdC repeated" evidence="2">
    <location>
        <begin position="395"/>
        <end position="505"/>
    </location>
</feature>
<dbReference type="RefSeq" id="WP_190239524.1">
    <property type="nucleotide sequence ID" value="NZ_QFGA01000001.1"/>
</dbReference>
<evidence type="ECO:0000256" key="1">
    <source>
        <dbReference type="SAM" id="SignalP"/>
    </source>
</evidence>
<organism evidence="3 4">
    <name type="scientific">Pelotomaculum schinkii</name>
    <dbReference type="NCBI Taxonomy" id="78350"/>
    <lineage>
        <taxon>Bacteria</taxon>
        <taxon>Bacillati</taxon>
        <taxon>Bacillota</taxon>
        <taxon>Clostridia</taxon>
        <taxon>Eubacteriales</taxon>
        <taxon>Desulfotomaculaceae</taxon>
        <taxon>Pelotomaculum</taxon>
    </lineage>
</organism>
<dbReference type="Proteomes" id="UP000298324">
    <property type="component" value="Unassembled WGS sequence"/>
</dbReference>
<dbReference type="EMBL" id="QFGA01000001">
    <property type="protein sequence ID" value="TEB07690.1"/>
    <property type="molecule type" value="Genomic_DNA"/>
</dbReference>
<gene>
    <name evidence="3" type="ORF">Psch_01245</name>
</gene>
<dbReference type="AlphaFoldDB" id="A0A4Y7RG19"/>
<keyword evidence="1" id="KW-0732">Signal</keyword>
<evidence type="ECO:0000259" key="2">
    <source>
        <dbReference type="Pfam" id="PF16244"/>
    </source>
</evidence>
<keyword evidence="4" id="KW-1185">Reference proteome</keyword>